<protein>
    <submittedName>
        <fullName evidence="1">Uncharacterized protein</fullName>
    </submittedName>
</protein>
<organism evidence="1 2">
    <name type="scientific">Methylobacterium phyllostachyos</name>
    <dbReference type="NCBI Taxonomy" id="582672"/>
    <lineage>
        <taxon>Bacteria</taxon>
        <taxon>Pseudomonadati</taxon>
        <taxon>Pseudomonadota</taxon>
        <taxon>Alphaproteobacteria</taxon>
        <taxon>Hyphomicrobiales</taxon>
        <taxon>Methylobacteriaceae</taxon>
        <taxon>Methylobacterium</taxon>
    </lineage>
</organism>
<evidence type="ECO:0000313" key="2">
    <source>
        <dbReference type="Proteomes" id="UP000198704"/>
    </source>
</evidence>
<reference evidence="2" key="1">
    <citation type="submission" date="2016-10" db="EMBL/GenBank/DDBJ databases">
        <authorList>
            <person name="Varghese N."/>
            <person name="Submissions S."/>
        </authorList>
    </citation>
    <scope>NUCLEOTIDE SEQUENCE [LARGE SCALE GENOMIC DNA]</scope>
    <source>
        <strain evidence="2">BL47</strain>
    </source>
</reference>
<gene>
    <name evidence="1" type="ORF">SAMN05216360_11771</name>
</gene>
<sequence length="38" mass="3891">MTLATRLTVAAATAAAAVAVLAGTYAEMLDRALPMHFV</sequence>
<evidence type="ECO:0000313" key="1">
    <source>
        <dbReference type="EMBL" id="SDO24149.1"/>
    </source>
</evidence>
<dbReference type="Proteomes" id="UP000198704">
    <property type="component" value="Unassembled WGS sequence"/>
</dbReference>
<dbReference type="AlphaFoldDB" id="A0A1H0HYB0"/>
<keyword evidence="2" id="KW-1185">Reference proteome</keyword>
<proteinExistence type="predicted"/>
<dbReference type="EMBL" id="FNHS01000017">
    <property type="protein sequence ID" value="SDO24149.1"/>
    <property type="molecule type" value="Genomic_DNA"/>
</dbReference>
<accession>A0A1H0HYB0</accession>
<name>A0A1H0HYB0_9HYPH</name>